<feature type="domain" description="Putative regulatory protein FmdB zinc ribbon" evidence="1">
    <location>
        <begin position="1"/>
        <end position="40"/>
    </location>
</feature>
<dbReference type="NCBIfam" id="TIGR02605">
    <property type="entry name" value="CxxC_CxxC_SSSS"/>
    <property type="match status" value="1"/>
</dbReference>
<dbReference type="EMBL" id="NRRU01000002">
    <property type="protein sequence ID" value="MBK1711381.1"/>
    <property type="molecule type" value="Genomic_DNA"/>
</dbReference>
<sequence length="74" mass="7484">MPIYEYACQDCGQRFETLVRSDTVPACPQCQSTSLEKQLSVFAAGKAAPEAAPAAPSPCAGCGRAGGPGSCAFG</sequence>
<name>A0ABS1DN43_RUBGE</name>
<comment type="caution">
    <text evidence="2">The sequence shown here is derived from an EMBL/GenBank/DDBJ whole genome shotgun (WGS) entry which is preliminary data.</text>
</comment>
<dbReference type="Pfam" id="PF09723">
    <property type="entry name" value="Zn_ribbon_8"/>
    <property type="match status" value="1"/>
</dbReference>
<evidence type="ECO:0000259" key="1">
    <source>
        <dbReference type="SMART" id="SM00834"/>
    </source>
</evidence>
<reference evidence="2" key="2">
    <citation type="journal article" date="2020" name="Microorganisms">
        <title>Osmotic Adaptation and Compatible Solute Biosynthesis of Phototrophic Bacteria as Revealed from Genome Analyses.</title>
        <authorList>
            <person name="Imhoff J.F."/>
            <person name="Rahn T."/>
            <person name="Kunzel S."/>
            <person name="Keller A."/>
            <person name="Neulinger S.C."/>
        </authorList>
    </citation>
    <scope>NUCLEOTIDE SEQUENCE</scope>
    <source>
        <strain evidence="2">IM 151</strain>
    </source>
</reference>
<protein>
    <submittedName>
        <fullName evidence="2">FmdB family transcriptional regulator</fullName>
    </submittedName>
</protein>
<dbReference type="InterPro" id="IPR013429">
    <property type="entry name" value="Regulatory_FmdB_Zinc_ribbon"/>
</dbReference>
<evidence type="ECO:0000313" key="3">
    <source>
        <dbReference type="Proteomes" id="UP001041814"/>
    </source>
</evidence>
<dbReference type="Proteomes" id="UP001041814">
    <property type="component" value="Unassembled WGS sequence"/>
</dbReference>
<organism evidence="2 3">
    <name type="scientific">Rubrivivax gelatinosus</name>
    <name type="common">Rhodocyclus gelatinosus</name>
    <name type="synonym">Rhodopseudomonas gelatinosa</name>
    <dbReference type="NCBI Taxonomy" id="28068"/>
    <lineage>
        <taxon>Bacteria</taxon>
        <taxon>Pseudomonadati</taxon>
        <taxon>Pseudomonadota</taxon>
        <taxon>Betaproteobacteria</taxon>
        <taxon>Burkholderiales</taxon>
        <taxon>Sphaerotilaceae</taxon>
        <taxon>Rubrivivax</taxon>
    </lineage>
</organism>
<proteinExistence type="predicted"/>
<evidence type="ECO:0000313" key="2">
    <source>
        <dbReference type="EMBL" id="MBK1711381.1"/>
    </source>
</evidence>
<dbReference type="SMART" id="SM00834">
    <property type="entry name" value="CxxC_CXXC_SSSS"/>
    <property type="match status" value="1"/>
</dbReference>
<reference evidence="2" key="1">
    <citation type="submission" date="2017-08" db="EMBL/GenBank/DDBJ databases">
        <authorList>
            <person name="Imhoff J.F."/>
            <person name="Rahn T."/>
            <person name="Kuenzel S."/>
            <person name="Neulinger S.C."/>
        </authorList>
    </citation>
    <scope>NUCLEOTIDE SEQUENCE</scope>
    <source>
        <strain evidence="2">IM 151</strain>
    </source>
</reference>
<keyword evidence="3" id="KW-1185">Reference proteome</keyword>
<gene>
    <name evidence="2" type="ORF">CKO43_01135</name>
</gene>
<accession>A0ABS1DN43</accession>